<keyword evidence="3" id="KW-1185">Reference proteome</keyword>
<name>A0A9N7MSQ8_STRHE</name>
<dbReference type="PANTHER" id="PTHR48237:SF1">
    <property type="entry name" value="SPC97_SPC98 FAMILY OF SPINDLE POLE BODY (SBP) COMPONENT"/>
    <property type="match status" value="1"/>
</dbReference>
<reference evidence="2" key="1">
    <citation type="submission" date="2019-12" db="EMBL/GenBank/DDBJ databases">
        <authorList>
            <person name="Scholes J."/>
        </authorList>
    </citation>
    <scope>NUCLEOTIDE SEQUENCE</scope>
</reference>
<dbReference type="AlphaFoldDB" id="A0A9N7MSQ8"/>
<evidence type="ECO:0000313" key="2">
    <source>
        <dbReference type="EMBL" id="CAA0813216.1"/>
    </source>
</evidence>
<dbReference type="OrthoDB" id="1417760at2759"/>
<dbReference type="Proteomes" id="UP001153555">
    <property type="component" value="Unassembled WGS sequence"/>
</dbReference>
<gene>
    <name evidence="2" type="ORF">SHERM_13775</name>
</gene>
<evidence type="ECO:0000256" key="1">
    <source>
        <dbReference type="SAM" id="MobiDB-lite"/>
    </source>
</evidence>
<organism evidence="2 3">
    <name type="scientific">Striga hermonthica</name>
    <name type="common">Purple witchweed</name>
    <name type="synonym">Buchnera hermonthica</name>
    <dbReference type="NCBI Taxonomy" id="68872"/>
    <lineage>
        <taxon>Eukaryota</taxon>
        <taxon>Viridiplantae</taxon>
        <taxon>Streptophyta</taxon>
        <taxon>Embryophyta</taxon>
        <taxon>Tracheophyta</taxon>
        <taxon>Spermatophyta</taxon>
        <taxon>Magnoliopsida</taxon>
        <taxon>eudicotyledons</taxon>
        <taxon>Gunneridae</taxon>
        <taxon>Pentapetalae</taxon>
        <taxon>asterids</taxon>
        <taxon>lamiids</taxon>
        <taxon>Lamiales</taxon>
        <taxon>Orobanchaceae</taxon>
        <taxon>Buchnereae</taxon>
        <taxon>Striga</taxon>
    </lineage>
</organism>
<proteinExistence type="predicted"/>
<dbReference type="EMBL" id="CACSLK010011299">
    <property type="protein sequence ID" value="CAA0813216.1"/>
    <property type="molecule type" value="Genomic_DNA"/>
</dbReference>
<feature type="region of interest" description="Disordered" evidence="1">
    <location>
        <begin position="80"/>
        <end position="102"/>
    </location>
</feature>
<protein>
    <submittedName>
        <fullName evidence="2">Spc97 / Spc98 family of spindle pole body (SBP) component</fullName>
    </submittedName>
</protein>
<comment type="caution">
    <text evidence="2">The sequence shown here is derived from an EMBL/GenBank/DDBJ whole genome shotgun (WGS) entry which is preliminary data.</text>
</comment>
<dbReference type="PANTHER" id="PTHR48237">
    <property type="entry name" value="GAMMA-TUBULIN COMPLEX COMPONENT"/>
    <property type="match status" value="1"/>
</dbReference>
<accession>A0A9N7MSQ8</accession>
<evidence type="ECO:0000313" key="3">
    <source>
        <dbReference type="Proteomes" id="UP001153555"/>
    </source>
</evidence>
<sequence length="102" mass="11866">MRAQKIGHEDLTKKFDLRMLRTLSFVFMEHLKGQLKDKPAAFAFDCNLLKKNVGDDFGSMSVEDLFPYFCSDQRKRITDMFHGDMPPSMKQKKQKQASEDSI</sequence>